<dbReference type="InterPro" id="IPR050109">
    <property type="entry name" value="HTH-type_TetR-like_transc_reg"/>
</dbReference>
<dbReference type="Gene3D" id="1.10.10.60">
    <property type="entry name" value="Homeodomain-like"/>
    <property type="match status" value="1"/>
</dbReference>
<keyword evidence="6" id="KW-1185">Reference proteome</keyword>
<evidence type="ECO:0000313" key="6">
    <source>
        <dbReference type="Proteomes" id="UP000523139"/>
    </source>
</evidence>
<evidence type="ECO:0000313" key="5">
    <source>
        <dbReference type="EMBL" id="NLS11139.1"/>
    </source>
</evidence>
<evidence type="ECO:0000259" key="4">
    <source>
        <dbReference type="PROSITE" id="PS50977"/>
    </source>
</evidence>
<feature type="DNA-binding region" description="H-T-H motif" evidence="2">
    <location>
        <begin position="45"/>
        <end position="64"/>
    </location>
</feature>
<sequence length="212" mass="23924">MSSMTGEGARAKPKTRRQTEKEQRYRDLLETAGRLFGTYGYSSVALDDIGSEVGVSGQAIYRHFKGKQDMLGRLLVDISEKLLDGGQQIQANYPEVDEQIDQLIDFHVEFALGTPEIIRVQEQEMPQLLEADRETVRRMQRDYIGIWGEAIKQIHPGLTKVQLRTRIHGVFGLINSTAHSMKHAYRRQPSPEEVAESAPVLATMARAAIDCR</sequence>
<dbReference type="GO" id="GO:0000976">
    <property type="term" value="F:transcription cis-regulatory region binding"/>
    <property type="evidence" value="ECO:0007669"/>
    <property type="project" value="TreeGrafter"/>
</dbReference>
<proteinExistence type="predicted"/>
<accession>A0A7X8YF03</accession>
<dbReference type="PANTHER" id="PTHR30055:SF237">
    <property type="entry name" value="TRANSCRIPTIONAL REPRESSOR MCE3R"/>
    <property type="match status" value="1"/>
</dbReference>
<dbReference type="Proteomes" id="UP000523139">
    <property type="component" value="Unassembled WGS sequence"/>
</dbReference>
<evidence type="ECO:0000256" key="1">
    <source>
        <dbReference type="ARBA" id="ARBA00023125"/>
    </source>
</evidence>
<dbReference type="Pfam" id="PF00440">
    <property type="entry name" value="TetR_N"/>
    <property type="match status" value="1"/>
</dbReference>
<dbReference type="Gene3D" id="1.10.357.10">
    <property type="entry name" value="Tetracycline Repressor, domain 2"/>
    <property type="match status" value="1"/>
</dbReference>
<keyword evidence="1 2" id="KW-0238">DNA-binding</keyword>
<dbReference type="SUPFAM" id="SSF46689">
    <property type="entry name" value="Homeodomain-like"/>
    <property type="match status" value="1"/>
</dbReference>
<comment type="caution">
    <text evidence="5">The sequence shown here is derived from an EMBL/GenBank/DDBJ whole genome shotgun (WGS) entry which is preliminary data.</text>
</comment>
<gene>
    <name evidence="5" type="ORF">HGQ17_14255</name>
</gene>
<reference evidence="5 6" key="1">
    <citation type="submission" date="2020-04" db="EMBL/GenBank/DDBJ databases">
        <title>Nesterenkonia sp. nov., isolated from marine sediment.</title>
        <authorList>
            <person name="Zhang G."/>
        </authorList>
    </citation>
    <scope>NUCLEOTIDE SEQUENCE [LARGE SCALE GENOMIC DNA]</scope>
    <source>
        <strain evidence="5 6">MY13</strain>
    </source>
</reference>
<dbReference type="EMBL" id="JABAHY010000024">
    <property type="protein sequence ID" value="NLS11139.1"/>
    <property type="molecule type" value="Genomic_DNA"/>
</dbReference>
<dbReference type="PROSITE" id="PS50977">
    <property type="entry name" value="HTH_TETR_2"/>
    <property type="match status" value="1"/>
</dbReference>
<dbReference type="InterPro" id="IPR009057">
    <property type="entry name" value="Homeodomain-like_sf"/>
</dbReference>
<evidence type="ECO:0000256" key="2">
    <source>
        <dbReference type="PROSITE-ProRule" id="PRU00335"/>
    </source>
</evidence>
<dbReference type="PANTHER" id="PTHR30055">
    <property type="entry name" value="HTH-TYPE TRANSCRIPTIONAL REGULATOR RUTR"/>
    <property type="match status" value="1"/>
</dbReference>
<feature type="region of interest" description="Disordered" evidence="3">
    <location>
        <begin position="1"/>
        <end position="23"/>
    </location>
</feature>
<dbReference type="GO" id="GO:0003700">
    <property type="term" value="F:DNA-binding transcription factor activity"/>
    <property type="evidence" value="ECO:0007669"/>
    <property type="project" value="TreeGrafter"/>
</dbReference>
<feature type="domain" description="HTH tetR-type" evidence="4">
    <location>
        <begin position="22"/>
        <end position="82"/>
    </location>
</feature>
<protein>
    <submittedName>
        <fullName evidence="5">TetR/AcrR family transcriptional regulator</fullName>
    </submittedName>
</protein>
<dbReference type="InterPro" id="IPR001647">
    <property type="entry name" value="HTH_TetR"/>
</dbReference>
<evidence type="ECO:0000256" key="3">
    <source>
        <dbReference type="SAM" id="MobiDB-lite"/>
    </source>
</evidence>
<dbReference type="AlphaFoldDB" id="A0A7X8YF03"/>
<dbReference type="PRINTS" id="PR00455">
    <property type="entry name" value="HTHTETR"/>
</dbReference>
<organism evidence="5 6">
    <name type="scientific">Nesterenkonia sedimenti</name>
    <dbReference type="NCBI Taxonomy" id="1463632"/>
    <lineage>
        <taxon>Bacteria</taxon>
        <taxon>Bacillati</taxon>
        <taxon>Actinomycetota</taxon>
        <taxon>Actinomycetes</taxon>
        <taxon>Micrococcales</taxon>
        <taxon>Micrococcaceae</taxon>
        <taxon>Nesterenkonia</taxon>
    </lineage>
</organism>
<name>A0A7X8YF03_9MICC</name>